<organism evidence="2">
    <name type="scientific">marine sediment metagenome</name>
    <dbReference type="NCBI Taxonomy" id="412755"/>
    <lineage>
        <taxon>unclassified sequences</taxon>
        <taxon>metagenomes</taxon>
        <taxon>ecological metagenomes</taxon>
    </lineage>
</organism>
<dbReference type="EMBL" id="BARU01048221">
    <property type="protein sequence ID" value="GAH94410.1"/>
    <property type="molecule type" value="Genomic_DNA"/>
</dbReference>
<feature type="region of interest" description="Disordered" evidence="1">
    <location>
        <begin position="1"/>
        <end position="21"/>
    </location>
</feature>
<name>X1KLD2_9ZZZZ</name>
<feature type="compositionally biased region" description="Polar residues" evidence="1">
    <location>
        <begin position="12"/>
        <end position="21"/>
    </location>
</feature>
<comment type="caution">
    <text evidence="2">The sequence shown here is derived from an EMBL/GenBank/DDBJ whole genome shotgun (WGS) entry which is preliminary data.</text>
</comment>
<accession>X1KLD2</accession>
<protein>
    <submittedName>
        <fullName evidence="2">Uncharacterized protein</fullName>
    </submittedName>
</protein>
<evidence type="ECO:0000256" key="1">
    <source>
        <dbReference type="SAM" id="MobiDB-lite"/>
    </source>
</evidence>
<proteinExistence type="predicted"/>
<feature type="non-terminal residue" evidence="2">
    <location>
        <position position="54"/>
    </location>
</feature>
<gene>
    <name evidence="2" type="ORF">S03H2_71795</name>
</gene>
<sequence>MDGGTDIPETIQLKTMTPQQERTLSRMLSGLMGSLGGLELGTPYGGGLESSYSP</sequence>
<dbReference type="AlphaFoldDB" id="X1KLD2"/>
<evidence type="ECO:0000313" key="2">
    <source>
        <dbReference type="EMBL" id="GAH94410.1"/>
    </source>
</evidence>
<reference evidence="2" key="1">
    <citation type="journal article" date="2014" name="Front. Microbiol.">
        <title>High frequency of phylogenetically diverse reductive dehalogenase-homologous genes in deep subseafloor sedimentary metagenomes.</title>
        <authorList>
            <person name="Kawai M."/>
            <person name="Futagami T."/>
            <person name="Toyoda A."/>
            <person name="Takaki Y."/>
            <person name="Nishi S."/>
            <person name="Hori S."/>
            <person name="Arai W."/>
            <person name="Tsubouchi T."/>
            <person name="Morono Y."/>
            <person name="Uchiyama I."/>
            <person name="Ito T."/>
            <person name="Fujiyama A."/>
            <person name="Inagaki F."/>
            <person name="Takami H."/>
        </authorList>
    </citation>
    <scope>NUCLEOTIDE SEQUENCE</scope>
    <source>
        <strain evidence="2">Expedition CK06-06</strain>
    </source>
</reference>